<gene>
    <name evidence="2" type="ORF">D0C36_08905</name>
</gene>
<dbReference type="RefSeq" id="WP_117391168.1">
    <property type="nucleotide sequence ID" value="NZ_QWDC01000001.1"/>
</dbReference>
<reference evidence="2 3" key="1">
    <citation type="submission" date="2018-08" db="EMBL/GenBank/DDBJ databases">
        <title>Mucilaginibacter sp. MYSH2.</title>
        <authorList>
            <person name="Seo T."/>
        </authorList>
    </citation>
    <scope>NUCLEOTIDE SEQUENCE [LARGE SCALE GENOMIC DNA]</scope>
    <source>
        <strain evidence="2 3">MYSH2</strain>
    </source>
</reference>
<evidence type="ECO:0000313" key="2">
    <source>
        <dbReference type="EMBL" id="RFZ95618.1"/>
    </source>
</evidence>
<keyword evidence="3" id="KW-1185">Reference proteome</keyword>
<dbReference type="EMBL" id="QWDC01000001">
    <property type="protein sequence ID" value="RFZ95618.1"/>
    <property type="molecule type" value="Genomic_DNA"/>
</dbReference>
<dbReference type="InterPro" id="IPR012312">
    <property type="entry name" value="Hemerythrin-like"/>
</dbReference>
<evidence type="ECO:0000313" key="3">
    <source>
        <dbReference type="Proteomes" id="UP000264217"/>
    </source>
</evidence>
<organism evidence="2 3">
    <name type="scientific">Mucilaginibacter conchicola</name>
    <dbReference type="NCBI Taxonomy" id="2303333"/>
    <lineage>
        <taxon>Bacteria</taxon>
        <taxon>Pseudomonadati</taxon>
        <taxon>Bacteroidota</taxon>
        <taxon>Sphingobacteriia</taxon>
        <taxon>Sphingobacteriales</taxon>
        <taxon>Sphingobacteriaceae</taxon>
        <taxon>Mucilaginibacter</taxon>
    </lineage>
</organism>
<dbReference type="Gene3D" id="1.20.120.520">
    <property type="entry name" value="nmb1532 protein domain like"/>
    <property type="match status" value="1"/>
</dbReference>
<proteinExistence type="predicted"/>
<name>A0A372NZQ8_9SPHI</name>
<protein>
    <recommendedName>
        <fullName evidence="1">Hemerythrin-like domain-containing protein</fullName>
    </recommendedName>
</protein>
<sequence>MKTLRFNVFNQIHKALRLFMFDTVTLMQQTDMTDAEASLPVIEQANALLDVFDSHAYYEDTYILACAQQHDEALIASFENEHHIDLELTENLRAGIALYNLAKSPAERFEAGNKLYYALNEFVAFNLSHMNKEELQLNELLWSKFTDEEIMGMEHNITQNIPMEKMGLYSKWMIKGINNIELSNWLSAVKAGAPDFVYNGLIEECRNYLPAERFEMIGQLQAV</sequence>
<dbReference type="Proteomes" id="UP000264217">
    <property type="component" value="Unassembled WGS sequence"/>
</dbReference>
<comment type="caution">
    <text evidence="2">The sequence shown here is derived from an EMBL/GenBank/DDBJ whole genome shotgun (WGS) entry which is preliminary data.</text>
</comment>
<dbReference type="Pfam" id="PF01814">
    <property type="entry name" value="Hemerythrin"/>
    <property type="match status" value="1"/>
</dbReference>
<feature type="domain" description="Hemerythrin-like" evidence="1">
    <location>
        <begin position="9"/>
        <end position="139"/>
    </location>
</feature>
<dbReference type="OrthoDB" id="5654170at2"/>
<evidence type="ECO:0000259" key="1">
    <source>
        <dbReference type="Pfam" id="PF01814"/>
    </source>
</evidence>
<dbReference type="AlphaFoldDB" id="A0A372NZQ8"/>
<accession>A0A372NZQ8</accession>